<comment type="caution">
    <text evidence="14">The sequence shown here is derived from an EMBL/GenBank/DDBJ whole genome shotgun (WGS) entry which is preliminary data.</text>
</comment>
<dbReference type="InterPro" id="IPR000634">
    <property type="entry name" value="Ser/Thr_deHydtase_PyrdxlP-BS"/>
</dbReference>
<dbReference type="FunFam" id="3.40.50.1100:FF:000067">
    <property type="entry name" value="Cysteine synthase"/>
    <property type="match status" value="1"/>
</dbReference>
<accession>E8LJ70</accession>
<evidence type="ECO:0000256" key="6">
    <source>
        <dbReference type="ARBA" id="ARBA00022679"/>
    </source>
</evidence>
<feature type="binding site" evidence="10">
    <location>
        <begin position="180"/>
        <end position="184"/>
    </location>
    <ligand>
        <name>pyridoxal 5'-phosphate</name>
        <dbReference type="ChEBI" id="CHEBI:597326"/>
    </ligand>
</feature>
<dbReference type="NCBIfam" id="TIGR01139">
    <property type="entry name" value="cysK"/>
    <property type="match status" value="1"/>
</dbReference>
<dbReference type="PROSITE" id="PS00165">
    <property type="entry name" value="DEHYDRATASE_SER_THR"/>
    <property type="match status" value="1"/>
</dbReference>
<dbReference type="RefSeq" id="WP_009142980.1">
    <property type="nucleotide sequence ID" value="NZ_GL830973.1"/>
</dbReference>
<dbReference type="Gene3D" id="3.40.50.1100">
    <property type="match status" value="2"/>
</dbReference>
<reference evidence="14 15" key="1">
    <citation type="submission" date="2011-01" db="EMBL/GenBank/DDBJ databases">
        <authorList>
            <person name="Weinstock G."/>
            <person name="Sodergren E."/>
            <person name="Clifton S."/>
            <person name="Fulton L."/>
            <person name="Fulton B."/>
            <person name="Courtney L."/>
            <person name="Fronick C."/>
            <person name="Harrison M."/>
            <person name="Strong C."/>
            <person name="Farmer C."/>
            <person name="Delahaunty K."/>
            <person name="Markovic C."/>
            <person name="Hall O."/>
            <person name="Minx P."/>
            <person name="Tomlinson C."/>
            <person name="Mitreva M."/>
            <person name="Hou S."/>
            <person name="Chen J."/>
            <person name="Wollam A."/>
            <person name="Pepin K.H."/>
            <person name="Johnson M."/>
            <person name="Bhonagiri V."/>
            <person name="Zhang X."/>
            <person name="Suruliraj S."/>
            <person name="Warren W."/>
            <person name="Chinwalla A."/>
            <person name="Mardis E.R."/>
            <person name="Wilson R.K."/>
        </authorList>
    </citation>
    <scope>NUCLEOTIDE SEQUENCE [LARGE SCALE GENOMIC DNA]</scope>
    <source>
        <strain evidence="15">DSM 22608 / JCM 16073 / KCTC 15190 / YIT 12066</strain>
    </source>
</reference>
<evidence type="ECO:0000256" key="12">
    <source>
        <dbReference type="RuleBase" id="RU003985"/>
    </source>
</evidence>
<name>E8LJ70_SUCHY</name>
<evidence type="ECO:0000256" key="7">
    <source>
        <dbReference type="ARBA" id="ARBA00022898"/>
    </source>
</evidence>
<dbReference type="InterPro" id="IPR036052">
    <property type="entry name" value="TrpB-like_PALP_sf"/>
</dbReference>
<proteinExistence type="inferred from homology"/>
<evidence type="ECO:0000256" key="8">
    <source>
        <dbReference type="ARBA" id="ARBA00023192"/>
    </source>
</evidence>
<dbReference type="GO" id="GO:0030170">
    <property type="term" value="F:pyridoxal phosphate binding"/>
    <property type="evidence" value="ECO:0007669"/>
    <property type="project" value="InterPro"/>
</dbReference>
<protein>
    <recommendedName>
        <fullName evidence="4 12">Cysteine synthase</fullName>
        <ecNumber evidence="4 12">2.5.1.47</ecNumber>
    </recommendedName>
</protein>
<feature type="modified residue" description="N6-(pyridoxal phosphate)lysine" evidence="11">
    <location>
        <position position="46"/>
    </location>
</feature>
<dbReference type="SUPFAM" id="SSF53686">
    <property type="entry name" value="Tryptophan synthase beta subunit-like PLP-dependent enzymes"/>
    <property type="match status" value="1"/>
</dbReference>
<sequence length="308" mass="33005">MHIYNDIFELIGKTPLLNLKKFKEEFNLNTTVLAKLEMYNPGGSIKDRAAYQIIKDALKNNLINADTIIVEPTSGNTGIGLALIASVLKMKLILTLPETMSIERRSMLKAFGAEIILTPGKEGMSGAIKAAKEYVLKHKNAYMPLQFDNPSNAKAHYLTTGPEIWEDSDGKLDFLIATVGTGGTLSGTAKYLKEKNPHIKVIAVEPASSPVLSGGKAGPHGIQGIGAGFIPSILDLSLIDDVITVKDEEAYAMGAQICRLEGVFCGISSGAALCAARKLGQDPKNQGKISAVIIPDSGDRYLSTPMFK</sequence>
<dbReference type="Proteomes" id="UP000018458">
    <property type="component" value="Unassembled WGS sequence"/>
</dbReference>
<comment type="pathway">
    <text evidence="2">Amino-acid biosynthesis; L-cysteine biosynthesis; L-cysteine from L-serine: step 2/2.</text>
</comment>
<feature type="binding site" evidence="10">
    <location>
        <position position="76"/>
    </location>
    <ligand>
        <name>pyridoxal 5'-phosphate</name>
        <dbReference type="ChEBI" id="CHEBI:597326"/>
    </ligand>
</feature>
<dbReference type="STRING" id="762983.HMPREF9444_00768"/>
<dbReference type="NCBIfam" id="TIGR01136">
    <property type="entry name" value="cysKM"/>
    <property type="match status" value="1"/>
</dbReference>
<comment type="cofactor">
    <cofactor evidence="1 10 12">
        <name>pyridoxal 5'-phosphate</name>
        <dbReference type="ChEBI" id="CHEBI:597326"/>
    </cofactor>
</comment>
<evidence type="ECO:0000256" key="11">
    <source>
        <dbReference type="PIRSR" id="PIRSR605856-51"/>
    </source>
</evidence>
<dbReference type="GO" id="GO:0005737">
    <property type="term" value="C:cytoplasm"/>
    <property type="evidence" value="ECO:0007669"/>
    <property type="project" value="UniProtKB-ARBA"/>
</dbReference>
<dbReference type="Pfam" id="PF00291">
    <property type="entry name" value="PALP"/>
    <property type="match status" value="1"/>
</dbReference>
<gene>
    <name evidence="14" type="primary">cysK</name>
    <name evidence="14" type="ORF">HMPREF9444_00768</name>
</gene>
<dbReference type="GO" id="GO:0004124">
    <property type="term" value="F:cysteine synthase activity"/>
    <property type="evidence" value="ECO:0007669"/>
    <property type="project" value="UniProtKB-UniRule"/>
</dbReference>
<evidence type="ECO:0000256" key="2">
    <source>
        <dbReference type="ARBA" id="ARBA00004962"/>
    </source>
</evidence>
<evidence type="ECO:0000313" key="15">
    <source>
        <dbReference type="Proteomes" id="UP000018458"/>
    </source>
</evidence>
<dbReference type="InterPro" id="IPR005856">
    <property type="entry name" value="Cys_synth"/>
</dbReference>
<evidence type="ECO:0000256" key="3">
    <source>
        <dbReference type="ARBA" id="ARBA00007103"/>
    </source>
</evidence>
<dbReference type="OrthoDB" id="9805733at2"/>
<keyword evidence="5 12" id="KW-0028">Amino-acid biosynthesis</keyword>
<comment type="similarity">
    <text evidence="3 12">Belongs to the cysteine synthase/cystathionine beta-synthase family.</text>
</comment>
<feature type="domain" description="Tryptophan synthase beta chain-like PALP" evidence="13">
    <location>
        <begin position="8"/>
        <end position="294"/>
    </location>
</feature>
<dbReference type="PANTHER" id="PTHR10314">
    <property type="entry name" value="CYSTATHIONINE BETA-SYNTHASE"/>
    <property type="match status" value="1"/>
</dbReference>
<dbReference type="GO" id="GO:0006535">
    <property type="term" value="P:cysteine biosynthetic process from serine"/>
    <property type="evidence" value="ECO:0007669"/>
    <property type="project" value="UniProtKB-UniRule"/>
</dbReference>
<evidence type="ECO:0000256" key="9">
    <source>
        <dbReference type="ARBA" id="ARBA00047931"/>
    </source>
</evidence>
<comment type="catalytic activity">
    <reaction evidence="9 12">
        <text>O-acetyl-L-serine + hydrogen sulfide = L-cysteine + acetate</text>
        <dbReference type="Rhea" id="RHEA:14829"/>
        <dbReference type="ChEBI" id="CHEBI:29919"/>
        <dbReference type="ChEBI" id="CHEBI:30089"/>
        <dbReference type="ChEBI" id="CHEBI:35235"/>
        <dbReference type="ChEBI" id="CHEBI:58340"/>
        <dbReference type="EC" id="2.5.1.47"/>
    </reaction>
</comment>
<dbReference type="InterPro" id="IPR001216">
    <property type="entry name" value="P-phosphate_BS"/>
</dbReference>
<organism evidence="14 15">
    <name type="scientific">Succinatimonas hippei (strain DSM 22608 / JCM 16073 / KCTC 15190 / YIT 12066)</name>
    <dbReference type="NCBI Taxonomy" id="762983"/>
    <lineage>
        <taxon>Bacteria</taxon>
        <taxon>Pseudomonadati</taxon>
        <taxon>Pseudomonadota</taxon>
        <taxon>Gammaproteobacteria</taxon>
        <taxon>Aeromonadales</taxon>
        <taxon>Succinivibrionaceae</taxon>
        <taxon>Succinatimonas</taxon>
    </lineage>
</organism>
<evidence type="ECO:0000259" key="13">
    <source>
        <dbReference type="Pfam" id="PF00291"/>
    </source>
</evidence>
<keyword evidence="6 12" id="KW-0808">Transferase</keyword>
<keyword evidence="15" id="KW-1185">Reference proteome</keyword>
<keyword evidence="7 10" id="KW-0663">Pyridoxal phosphate</keyword>
<dbReference type="InterPro" id="IPR005859">
    <property type="entry name" value="CysK"/>
</dbReference>
<dbReference type="EMBL" id="AEVO01000036">
    <property type="protein sequence ID" value="EFY07400.1"/>
    <property type="molecule type" value="Genomic_DNA"/>
</dbReference>
<dbReference type="EC" id="2.5.1.47" evidence="4 12"/>
<evidence type="ECO:0000256" key="10">
    <source>
        <dbReference type="PIRSR" id="PIRSR605856-50"/>
    </source>
</evidence>
<dbReference type="AlphaFoldDB" id="E8LJ70"/>
<keyword evidence="8 12" id="KW-0198">Cysteine biosynthesis</keyword>
<evidence type="ECO:0000256" key="5">
    <source>
        <dbReference type="ARBA" id="ARBA00022605"/>
    </source>
</evidence>
<evidence type="ECO:0000256" key="4">
    <source>
        <dbReference type="ARBA" id="ARBA00012681"/>
    </source>
</evidence>
<dbReference type="UniPathway" id="UPA00136">
    <property type="reaction ID" value="UER00200"/>
</dbReference>
<evidence type="ECO:0000256" key="1">
    <source>
        <dbReference type="ARBA" id="ARBA00001933"/>
    </source>
</evidence>
<dbReference type="InterPro" id="IPR001926">
    <property type="entry name" value="TrpB-like_PALP"/>
</dbReference>
<dbReference type="eggNOG" id="COG0031">
    <property type="taxonomic scope" value="Bacteria"/>
</dbReference>
<feature type="binding site" evidence="10">
    <location>
        <position position="268"/>
    </location>
    <ligand>
        <name>pyridoxal 5'-phosphate</name>
        <dbReference type="ChEBI" id="CHEBI:597326"/>
    </ligand>
</feature>
<dbReference type="HOGENOM" id="CLU_021018_1_0_6"/>
<dbReference type="PROSITE" id="PS00901">
    <property type="entry name" value="CYS_SYNTHASE"/>
    <property type="match status" value="1"/>
</dbReference>
<evidence type="ECO:0000313" key="14">
    <source>
        <dbReference type="EMBL" id="EFY07400.1"/>
    </source>
</evidence>
<dbReference type="InterPro" id="IPR050214">
    <property type="entry name" value="Cys_Synth/Cystath_Beta-Synth"/>
</dbReference>
<dbReference type="CDD" id="cd01561">
    <property type="entry name" value="CBS_like"/>
    <property type="match status" value="1"/>
</dbReference>